<gene>
    <name evidence="1" type="ORF">CLMAG_13470</name>
</gene>
<dbReference type="Pfam" id="PF08843">
    <property type="entry name" value="AbiEii"/>
    <property type="match status" value="1"/>
</dbReference>
<dbReference type="Proteomes" id="UP000076603">
    <property type="component" value="Unassembled WGS sequence"/>
</dbReference>
<evidence type="ECO:0000313" key="1">
    <source>
        <dbReference type="EMBL" id="KZL94294.1"/>
    </source>
</evidence>
<proteinExistence type="predicted"/>
<protein>
    <submittedName>
        <fullName evidence="1">Uncharacterized protein</fullName>
    </submittedName>
</protein>
<dbReference type="AlphaFoldDB" id="A0A162UUC8"/>
<evidence type="ECO:0000313" key="2">
    <source>
        <dbReference type="Proteomes" id="UP000076603"/>
    </source>
</evidence>
<dbReference type="InterPro" id="IPR014942">
    <property type="entry name" value="AbiEii"/>
</dbReference>
<sequence>MNRKHRSILFHPSSTFTSRHIKNASKILGLSYKESLETHIWVYELHSQIQKRAGNGCVLKGGASAQLYLPIDYQRCTADLDCATDLSPKELHKIMYSIKDDFYKNNIHCSYIEYIPRSVKVHGRTIPMMTFIFDLSFQFNKKKWLRHPGIKIDFLFLDLKKIHKTEVLYGETLGLNLSYTPIAIDKYSTISDKLITLASKSLGLQRNKLEGIYKNIYDLYWLINTYNDLESFKVISQRITESLAMEIEMKNGTPITIDELLEDILCTLYDTATVSLLQSSSELPFSIIEFKEVYLQKEFRDSLNTDMWSAMCLYLYIWIFSLKIYLYNKNYSSLEGLNTVIDKYDYYLSLVKKERRMFKRELKENVISKDPLLNLEGTGNVLRLLYLDHILSNMKPSFLKNK</sequence>
<dbReference type="OrthoDB" id="1937416at2"/>
<dbReference type="PATRIC" id="fig|1121326.3.peg.1315"/>
<name>A0A162UUC8_9CLOT</name>
<dbReference type="RefSeq" id="WP_066619605.1">
    <property type="nucleotide sequence ID" value="NZ_FQXL01000009.1"/>
</dbReference>
<dbReference type="EMBL" id="LWAE01000001">
    <property type="protein sequence ID" value="KZL94294.1"/>
    <property type="molecule type" value="Genomic_DNA"/>
</dbReference>
<reference evidence="1 2" key="1">
    <citation type="submission" date="2016-04" db="EMBL/GenBank/DDBJ databases">
        <title>Genome sequence of Clostridium magnum DSM 2767.</title>
        <authorList>
            <person name="Poehlein A."/>
            <person name="Uhlig R."/>
            <person name="Fischer R."/>
            <person name="Bahl H."/>
            <person name="Daniel R."/>
        </authorList>
    </citation>
    <scope>NUCLEOTIDE SEQUENCE [LARGE SCALE GENOMIC DNA]</scope>
    <source>
        <strain evidence="1 2">DSM 2767</strain>
    </source>
</reference>
<comment type="caution">
    <text evidence="1">The sequence shown here is derived from an EMBL/GenBank/DDBJ whole genome shotgun (WGS) entry which is preliminary data.</text>
</comment>
<keyword evidence="2" id="KW-1185">Reference proteome</keyword>
<accession>A0A162UUC8</accession>
<organism evidence="1 2">
    <name type="scientific">Clostridium magnum DSM 2767</name>
    <dbReference type="NCBI Taxonomy" id="1121326"/>
    <lineage>
        <taxon>Bacteria</taxon>
        <taxon>Bacillati</taxon>
        <taxon>Bacillota</taxon>
        <taxon>Clostridia</taxon>
        <taxon>Eubacteriales</taxon>
        <taxon>Clostridiaceae</taxon>
        <taxon>Clostridium</taxon>
    </lineage>
</organism>